<name>A0A059EX92_9MICR</name>
<gene>
    <name evidence="11" type="ORF">H312_03243</name>
</gene>
<dbReference type="GO" id="GO:0005789">
    <property type="term" value="C:endoplasmic reticulum membrane"/>
    <property type="evidence" value="ECO:0007669"/>
    <property type="project" value="TreeGrafter"/>
</dbReference>
<evidence type="ECO:0000313" key="12">
    <source>
        <dbReference type="Proteomes" id="UP000030655"/>
    </source>
</evidence>
<sequence>MKSIKIINQSKEYLIIKIKHPMLNYFIIFNTKGVIIFEKGTAPKFRDNFITNIDINKLSGTESVRDINIFYKINGRTIYTLFTEESNCEALDKEIKLFEKPKEEVNESIEKEKDILDYSVSTIPNIEDTFEVKKPSFLRKFNLFSKEIKVSELKEKMKMHLINKNVAPMIAESFCNAIITDLEGKQTVNESEFRDKLQKIISNLMKSIYHESLIERIKEKKRSNQIFTFCFVGLNGVGKSTSLAKICCWLLQNNLKVFIAACDTFRAGAVEQLKVQFERFKLTKKNVGFYEKGYGEHETQVCKDAVITAKKEGYDVVLIDTAGRMHTNHELMQRLKKLIKTNNPDHIIFVGEALIGSESLDHLNEFNKIVGNVLNRPIDSLLITKVDTVDDKIGQIVNMTMAASAPVIFLGTGQKNLDLMKIDSQSVSDILMS</sequence>
<comment type="similarity">
    <text evidence="1">Belongs to the GTP-binding SRP family.</text>
</comment>
<dbReference type="PANTHER" id="PTHR43134:SF1">
    <property type="entry name" value="SIGNAL RECOGNITION PARTICLE RECEPTOR SUBUNIT ALPHA"/>
    <property type="match status" value="1"/>
</dbReference>
<protein>
    <recommendedName>
        <fullName evidence="8">Signal recognition particle receptor subunit alpha homolog</fullName>
    </recommendedName>
    <alternativeName>
        <fullName evidence="9">Docking protein alpha</fullName>
    </alternativeName>
</protein>
<dbReference type="FunFam" id="3.40.50.300:FF:000566">
    <property type="entry name" value="Signal recognition particle receptor subunit alpha"/>
    <property type="match status" value="1"/>
</dbReference>
<evidence type="ECO:0000256" key="6">
    <source>
        <dbReference type="ARBA" id="ARBA00023170"/>
    </source>
</evidence>
<keyword evidence="5" id="KW-0472">Membrane</keyword>
<feature type="domain" description="SRP54-type proteins GTP-binding" evidence="10">
    <location>
        <begin position="406"/>
        <end position="419"/>
    </location>
</feature>
<dbReference type="AlphaFoldDB" id="A0A059EX92"/>
<dbReference type="InterPro" id="IPR027417">
    <property type="entry name" value="P-loop_NTPase"/>
</dbReference>
<dbReference type="InterPro" id="IPR042101">
    <property type="entry name" value="SRP54_N_sf"/>
</dbReference>
<evidence type="ECO:0000256" key="1">
    <source>
        <dbReference type="ARBA" id="ARBA00008531"/>
    </source>
</evidence>
<evidence type="ECO:0000256" key="3">
    <source>
        <dbReference type="ARBA" id="ARBA00022741"/>
    </source>
</evidence>
<comment type="subunit">
    <text evidence="2">Heterodimer of an alpha and a beta chain.</text>
</comment>
<evidence type="ECO:0000256" key="2">
    <source>
        <dbReference type="ARBA" id="ARBA00011870"/>
    </source>
</evidence>
<dbReference type="GO" id="GO:0005525">
    <property type="term" value="F:GTP binding"/>
    <property type="evidence" value="ECO:0007669"/>
    <property type="project" value="UniProtKB-KW"/>
</dbReference>
<comment type="subcellular location">
    <subcellularLocation>
        <location evidence="7">Endomembrane system</location>
        <topology evidence="7">Peripheral membrane protein</topology>
        <orientation evidence="7">Cytoplasmic side</orientation>
    </subcellularLocation>
</comment>
<evidence type="ECO:0000256" key="9">
    <source>
        <dbReference type="ARBA" id="ARBA00081194"/>
    </source>
</evidence>
<dbReference type="Gene3D" id="1.20.120.140">
    <property type="entry name" value="Signal recognition particle SRP54, nucleotide-binding domain"/>
    <property type="match status" value="1"/>
</dbReference>
<dbReference type="PANTHER" id="PTHR43134">
    <property type="entry name" value="SIGNAL RECOGNITION PARTICLE RECEPTOR SUBUNIT ALPHA"/>
    <property type="match status" value="1"/>
</dbReference>
<keyword evidence="3" id="KW-0547">Nucleotide-binding</keyword>
<dbReference type="InterPro" id="IPR036225">
    <property type="entry name" value="SRP/SRP_N"/>
</dbReference>
<reference evidence="11 12" key="2">
    <citation type="submission" date="2014-03" db="EMBL/GenBank/DDBJ databases">
        <title>The Genome Sequence of Anncaliia algerae insect isolate PRA339.</title>
        <authorList>
            <consortium name="The Broad Institute Genome Sequencing Platform"/>
            <consortium name="The Broad Institute Genome Sequencing Center for Infectious Disease"/>
            <person name="Cuomo C."/>
            <person name="Becnel J."/>
            <person name="Sanscrainte N."/>
            <person name="Walker B."/>
            <person name="Young S.K."/>
            <person name="Zeng Q."/>
            <person name="Gargeya S."/>
            <person name="Fitzgerald M."/>
            <person name="Haas B."/>
            <person name="Abouelleil A."/>
            <person name="Alvarado L."/>
            <person name="Arachchi H.M."/>
            <person name="Berlin A.M."/>
            <person name="Chapman S.B."/>
            <person name="Dewar J."/>
            <person name="Goldberg J."/>
            <person name="Griggs A."/>
            <person name="Gujja S."/>
            <person name="Hansen M."/>
            <person name="Howarth C."/>
            <person name="Imamovic A."/>
            <person name="Larimer J."/>
            <person name="McCowan C."/>
            <person name="Murphy C."/>
            <person name="Neiman D."/>
            <person name="Pearson M."/>
            <person name="Priest M."/>
            <person name="Roberts A."/>
            <person name="Saif S."/>
            <person name="Shea T."/>
            <person name="Sisk P."/>
            <person name="Sykes S."/>
            <person name="Wortman J."/>
            <person name="Nusbaum C."/>
            <person name="Birren B."/>
        </authorList>
    </citation>
    <scope>NUCLEOTIDE SEQUENCE [LARGE SCALE GENOMIC DNA]</scope>
    <source>
        <strain evidence="11 12">PRA339</strain>
    </source>
</reference>
<dbReference type="SMART" id="SM00962">
    <property type="entry name" value="SRP54"/>
    <property type="match status" value="1"/>
</dbReference>
<reference evidence="12" key="1">
    <citation type="submission" date="2013-02" db="EMBL/GenBank/DDBJ databases">
        <authorList>
            <consortium name="The Broad Institute Genome Sequencing Platform"/>
            <person name="Cuomo C."/>
            <person name="Becnel J."/>
            <person name="Sanscrainte N."/>
            <person name="Walker B."/>
            <person name="Young S.K."/>
            <person name="Zeng Q."/>
            <person name="Gargeya S."/>
            <person name="Fitzgerald M."/>
            <person name="Haas B."/>
            <person name="Abouelleil A."/>
            <person name="Alvarado L."/>
            <person name="Arachchi H.M."/>
            <person name="Berlin A.M."/>
            <person name="Chapman S.B."/>
            <person name="Dewar J."/>
            <person name="Goldberg J."/>
            <person name="Griggs A."/>
            <person name="Gujja S."/>
            <person name="Hansen M."/>
            <person name="Howarth C."/>
            <person name="Imamovic A."/>
            <person name="Larimer J."/>
            <person name="McCowan C."/>
            <person name="Murphy C."/>
            <person name="Neiman D."/>
            <person name="Pearson M."/>
            <person name="Priest M."/>
            <person name="Roberts A."/>
            <person name="Saif S."/>
            <person name="Shea T."/>
            <person name="Sisk P."/>
            <person name="Sykes S."/>
            <person name="Wortman J."/>
            <person name="Nusbaum C."/>
            <person name="Birren B."/>
        </authorList>
    </citation>
    <scope>NUCLEOTIDE SEQUENCE [LARGE SCALE GENOMIC DNA]</scope>
    <source>
        <strain evidence="12">PRA339</strain>
    </source>
</reference>
<dbReference type="STRING" id="1288291.A0A059EX92"/>
<evidence type="ECO:0000256" key="8">
    <source>
        <dbReference type="ARBA" id="ARBA00071429"/>
    </source>
</evidence>
<dbReference type="SUPFAM" id="SSF52540">
    <property type="entry name" value="P-loop containing nucleoside triphosphate hydrolases"/>
    <property type="match status" value="1"/>
</dbReference>
<proteinExistence type="inferred from homology"/>
<dbReference type="VEuPathDB" id="MicrosporidiaDB:H312_03243"/>
<dbReference type="GO" id="GO:0006614">
    <property type="term" value="P:SRP-dependent cotranslational protein targeting to membrane"/>
    <property type="evidence" value="ECO:0007669"/>
    <property type="project" value="InterPro"/>
</dbReference>
<keyword evidence="12" id="KW-1185">Reference proteome</keyword>
<evidence type="ECO:0000256" key="5">
    <source>
        <dbReference type="ARBA" id="ARBA00023136"/>
    </source>
</evidence>
<dbReference type="Gene3D" id="3.40.50.300">
    <property type="entry name" value="P-loop containing nucleotide triphosphate hydrolases"/>
    <property type="match status" value="1"/>
</dbReference>
<evidence type="ECO:0000256" key="4">
    <source>
        <dbReference type="ARBA" id="ARBA00023134"/>
    </source>
</evidence>
<dbReference type="InterPro" id="IPR003593">
    <property type="entry name" value="AAA+_ATPase"/>
</dbReference>
<dbReference type="GO" id="GO:0005047">
    <property type="term" value="F:signal recognition particle binding"/>
    <property type="evidence" value="ECO:0007669"/>
    <property type="project" value="TreeGrafter"/>
</dbReference>
<evidence type="ECO:0000259" key="10">
    <source>
        <dbReference type="PROSITE" id="PS00300"/>
    </source>
</evidence>
<keyword evidence="6" id="KW-0675">Receptor</keyword>
<dbReference type="SMART" id="SM00382">
    <property type="entry name" value="AAA"/>
    <property type="match status" value="1"/>
</dbReference>
<dbReference type="GO" id="GO:0003924">
    <property type="term" value="F:GTPase activity"/>
    <property type="evidence" value="ECO:0007669"/>
    <property type="project" value="TreeGrafter"/>
</dbReference>
<dbReference type="HOGENOM" id="CLU_009301_3_1_1"/>
<dbReference type="PROSITE" id="PS00300">
    <property type="entry name" value="SRP54"/>
    <property type="match status" value="1"/>
</dbReference>
<accession>A0A059EX92</accession>
<keyword evidence="4" id="KW-0342">GTP-binding</keyword>
<organism evidence="11 12">
    <name type="scientific">Anncaliia algerae PRA339</name>
    <dbReference type="NCBI Taxonomy" id="1288291"/>
    <lineage>
        <taxon>Eukaryota</taxon>
        <taxon>Fungi</taxon>
        <taxon>Fungi incertae sedis</taxon>
        <taxon>Microsporidia</taxon>
        <taxon>Tubulinosematoidea</taxon>
        <taxon>Tubulinosematidae</taxon>
        <taxon>Anncaliia</taxon>
    </lineage>
</organism>
<evidence type="ECO:0000256" key="7">
    <source>
        <dbReference type="ARBA" id="ARBA00029433"/>
    </source>
</evidence>
<evidence type="ECO:0000313" key="11">
    <source>
        <dbReference type="EMBL" id="KCZ79374.1"/>
    </source>
</evidence>
<dbReference type="Pfam" id="PF00448">
    <property type="entry name" value="SRP54"/>
    <property type="match status" value="1"/>
</dbReference>
<dbReference type="EMBL" id="KK365288">
    <property type="protein sequence ID" value="KCZ79374.1"/>
    <property type="molecule type" value="Genomic_DNA"/>
</dbReference>
<dbReference type="InterPro" id="IPR000897">
    <property type="entry name" value="SRP54_GTPase_dom"/>
</dbReference>
<dbReference type="SUPFAM" id="SSF47364">
    <property type="entry name" value="Domain of the SRP/SRP receptor G-proteins"/>
    <property type="match status" value="1"/>
</dbReference>
<dbReference type="OrthoDB" id="1727884at2759"/>
<dbReference type="Proteomes" id="UP000030655">
    <property type="component" value="Unassembled WGS sequence"/>
</dbReference>